<dbReference type="InterPro" id="IPR002866">
    <property type="entry name" value="Maturase_MatK"/>
</dbReference>
<keyword evidence="2 7" id="KW-0934">Plastid</keyword>
<reference evidence="10" key="1">
    <citation type="submission" date="2017-03" db="EMBL/GenBank/DDBJ databases">
        <authorList>
            <person name="Afonso C.L."/>
            <person name="Miller P.J."/>
            <person name="Scott M.A."/>
            <person name="Spackman E."/>
            <person name="Goraichik I."/>
            <person name="Dimitrov K.M."/>
            <person name="Suarez D.L."/>
            <person name="Swayne D.E."/>
        </authorList>
    </citation>
    <scope>NUCLEOTIDE SEQUENCE</scope>
</reference>
<feature type="domain" description="Domain X" evidence="8">
    <location>
        <begin position="367"/>
        <end position="454"/>
    </location>
</feature>
<geneLocation type="chloroplast" evidence="10"/>
<dbReference type="EMBL" id="KY863504">
    <property type="protein sequence ID" value="AWS01026.1"/>
    <property type="molecule type" value="Genomic_DNA"/>
</dbReference>
<evidence type="ECO:0000256" key="4">
    <source>
        <dbReference type="ARBA" id="ARBA00022694"/>
    </source>
</evidence>
<evidence type="ECO:0000256" key="7">
    <source>
        <dbReference type="RuleBase" id="RU004226"/>
    </source>
</evidence>
<evidence type="ECO:0000256" key="1">
    <source>
        <dbReference type="ARBA" id="ARBA00006621"/>
    </source>
</evidence>
<dbReference type="Pfam" id="PF01824">
    <property type="entry name" value="MatK_N"/>
    <property type="match status" value="1"/>
</dbReference>
<organism evidence="10">
    <name type="scientific">Pilularia americana</name>
    <name type="common">American pillwort</name>
    <dbReference type="NCBI Taxonomy" id="39634"/>
    <lineage>
        <taxon>Eukaryota</taxon>
        <taxon>Viridiplantae</taxon>
        <taxon>Streptophyta</taxon>
        <taxon>Embryophyta</taxon>
        <taxon>Tracheophyta</taxon>
        <taxon>Polypodiopsida</taxon>
        <taxon>Polypodiidae</taxon>
        <taxon>Salviniales</taxon>
        <taxon>Marsileaceae</taxon>
        <taxon>Pilularia</taxon>
    </lineage>
</organism>
<dbReference type="PANTHER" id="PTHR34811">
    <property type="entry name" value="MATURASE K"/>
    <property type="match status" value="1"/>
</dbReference>
<gene>
    <name evidence="6 10" type="primary">matK</name>
</gene>
<feature type="domain" description="Maturase MatK N-terminal" evidence="9">
    <location>
        <begin position="19"/>
        <end position="336"/>
    </location>
</feature>
<dbReference type="GO" id="GO:0008033">
    <property type="term" value="P:tRNA processing"/>
    <property type="evidence" value="ECO:0007669"/>
    <property type="project" value="UniProtKB-KW"/>
</dbReference>
<dbReference type="GO" id="GO:0006397">
    <property type="term" value="P:mRNA processing"/>
    <property type="evidence" value="ECO:0007669"/>
    <property type="project" value="UniProtKB-KW"/>
</dbReference>
<dbReference type="GO" id="GO:0003723">
    <property type="term" value="F:RNA binding"/>
    <property type="evidence" value="ECO:0007669"/>
    <property type="project" value="UniProtKB-KW"/>
</dbReference>
<comment type="function">
    <text evidence="6 7">Usually encoded in the trnK tRNA gene intron. Probably assists in splicing its own and other chloroplast group II introns.</text>
</comment>
<name>A0A2U9IYC6_PILAM</name>
<comment type="subcellular location">
    <subcellularLocation>
        <location evidence="6">Plastid</location>
        <location evidence="6">Chloroplast</location>
    </subcellularLocation>
</comment>
<dbReference type="GO" id="GO:0008380">
    <property type="term" value="P:RNA splicing"/>
    <property type="evidence" value="ECO:0007669"/>
    <property type="project" value="UniProtKB-UniRule"/>
</dbReference>
<dbReference type="InterPro" id="IPR024937">
    <property type="entry name" value="Domain_X"/>
</dbReference>
<dbReference type="AlphaFoldDB" id="A0A2U9IYC6"/>
<evidence type="ECO:0000256" key="6">
    <source>
        <dbReference type="HAMAP-Rule" id="MF_01390"/>
    </source>
</evidence>
<keyword evidence="3 6" id="KW-0507">mRNA processing</keyword>
<comment type="similarity">
    <text evidence="1 6">Belongs to the intron maturase 2 family. MatK subfamily.</text>
</comment>
<dbReference type="GO" id="GO:0009507">
    <property type="term" value="C:chloroplast"/>
    <property type="evidence" value="ECO:0007669"/>
    <property type="project" value="UniProtKB-SubCell"/>
</dbReference>
<evidence type="ECO:0000313" key="10">
    <source>
        <dbReference type="EMBL" id="AWS01026.1"/>
    </source>
</evidence>
<keyword evidence="4 6" id="KW-0819">tRNA processing</keyword>
<accession>A0A2U9IYC6</accession>
<evidence type="ECO:0000259" key="9">
    <source>
        <dbReference type="Pfam" id="PF01824"/>
    </source>
</evidence>
<dbReference type="Pfam" id="PF01348">
    <property type="entry name" value="Intron_maturas2"/>
    <property type="match status" value="1"/>
</dbReference>
<dbReference type="PANTHER" id="PTHR34811:SF1">
    <property type="entry name" value="MATURASE K"/>
    <property type="match status" value="1"/>
</dbReference>
<evidence type="ECO:0000259" key="8">
    <source>
        <dbReference type="Pfam" id="PF01348"/>
    </source>
</evidence>
<sequence length="509" mass="59119">MATIHRSLSRFDKIWKRGKTNRLNQDCFLYPLLLKDDSYSIACKRSLGGSNSDSVFGVYSIISSKRIIDRMRHQDYSKVINLESGLKQSGSWNSDFYFCALLETICLVLEKPLLSKIMTLVTKRLNNWKPSQSIHSLFLFLEDRLPNSTHLLDTRIPYNLHSETSIRLFRRRIQDASFLHLLRLLLYKYIDFYHVDQLSLIKGEVIKNFTNLLWNSYIYEIESLLLFPWTRVCGSQSRCGVSTDLKNIIRKERHSQFCSGHQQHVVNNDYCLTRSLFINYGRYKNRSLVAVAGTRYFARKWLYFILILLESHSHFLNESNQVSLKLLSNERVSLLGYTLGLQSIATRARVGTIGESYLGFFMAKQSFAKLPISFIVKLMAKDNFCDSTGHPVSKSAWTTLSDDEILKRFIHVWRAFSLYYSGSINRDALRRSKYILRFSCDKTLACKHKSTTRSLRRRSDSEIVSDNYSKSIYDKSSVSDTHNKGLSNQRVWYLNITRPVLSTFGALEI</sequence>
<evidence type="ECO:0000256" key="5">
    <source>
        <dbReference type="ARBA" id="ARBA00022884"/>
    </source>
</evidence>
<evidence type="ECO:0000256" key="2">
    <source>
        <dbReference type="ARBA" id="ARBA00022640"/>
    </source>
</evidence>
<dbReference type="HAMAP" id="MF_01390">
    <property type="entry name" value="MatK"/>
    <property type="match status" value="1"/>
</dbReference>
<protein>
    <recommendedName>
        <fullName evidence="6">Maturase K</fullName>
    </recommendedName>
    <alternativeName>
        <fullName evidence="6">Intron maturase</fullName>
    </alternativeName>
</protein>
<proteinExistence type="inferred from homology"/>
<keyword evidence="5 6" id="KW-0694">RNA-binding</keyword>
<evidence type="ECO:0000256" key="3">
    <source>
        <dbReference type="ARBA" id="ARBA00022664"/>
    </source>
</evidence>
<dbReference type="InterPro" id="IPR024942">
    <property type="entry name" value="Maturase_MatK_N"/>
</dbReference>
<keyword evidence="7 10" id="KW-0150">Chloroplast</keyword>